<dbReference type="EMBL" id="JAGINW010000001">
    <property type="protein sequence ID" value="MBP2325465.1"/>
    <property type="molecule type" value="Genomic_DNA"/>
</dbReference>
<name>A0ABS4TM26_9PSEU</name>
<dbReference type="InterPro" id="IPR016024">
    <property type="entry name" value="ARM-type_fold"/>
</dbReference>
<evidence type="ECO:0000313" key="2">
    <source>
        <dbReference type="EMBL" id="MBP2325465.1"/>
    </source>
</evidence>
<accession>A0ABS4TM26</accession>
<sequence length="255" mass="27816">MSTDAALAAVLDVDAPDRRDHIRSLIDSTDEGLDERILAMLAGQRATVASVLCRVLAERRPDRDPSYAFDCFARSKRGSADRVESWVGRQAYRHPLGLHYGICRLRLAAPVEHYAVNAAHWTAMRRFAAVLALGDTADVAAVPLVVKALRDRNWRVRVEATGAIRRLSRDGAVAPAVVDSVADSLVACLSDRKPKVVEYAAITLSVSTMRDRLEEARRSSRLKPETIEVVNAALDGKVPALRPTWPGDIGSADGE</sequence>
<keyword evidence="3" id="KW-1185">Reference proteome</keyword>
<dbReference type="SMART" id="SM00567">
    <property type="entry name" value="EZ_HEAT"/>
    <property type="match status" value="2"/>
</dbReference>
<protein>
    <recommendedName>
        <fullName evidence="4">HEAT repeat domain-containing protein</fullName>
    </recommendedName>
</protein>
<dbReference type="SUPFAM" id="SSF48371">
    <property type="entry name" value="ARM repeat"/>
    <property type="match status" value="1"/>
</dbReference>
<evidence type="ECO:0008006" key="4">
    <source>
        <dbReference type="Google" id="ProtNLM"/>
    </source>
</evidence>
<dbReference type="InterPro" id="IPR000357">
    <property type="entry name" value="HEAT"/>
</dbReference>
<comment type="caution">
    <text evidence="2">The sequence shown here is derived from an EMBL/GenBank/DDBJ whole genome shotgun (WGS) entry which is preliminary data.</text>
</comment>
<dbReference type="Gene3D" id="1.25.10.10">
    <property type="entry name" value="Leucine-rich Repeat Variant"/>
    <property type="match status" value="1"/>
</dbReference>
<dbReference type="RefSeq" id="WP_209642659.1">
    <property type="nucleotide sequence ID" value="NZ_JAGINW010000001.1"/>
</dbReference>
<dbReference type="InterPro" id="IPR004155">
    <property type="entry name" value="PBS_lyase_HEAT"/>
</dbReference>
<gene>
    <name evidence="2" type="ORF">JOF56_005850</name>
</gene>
<dbReference type="Proteomes" id="UP001519332">
    <property type="component" value="Unassembled WGS sequence"/>
</dbReference>
<dbReference type="Pfam" id="PF02985">
    <property type="entry name" value="HEAT"/>
    <property type="match status" value="1"/>
</dbReference>
<proteinExistence type="predicted"/>
<organism evidence="2 3">
    <name type="scientific">Kibdelosporangium banguiense</name>
    <dbReference type="NCBI Taxonomy" id="1365924"/>
    <lineage>
        <taxon>Bacteria</taxon>
        <taxon>Bacillati</taxon>
        <taxon>Actinomycetota</taxon>
        <taxon>Actinomycetes</taxon>
        <taxon>Pseudonocardiales</taxon>
        <taxon>Pseudonocardiaceae</taxon>
        <taxon>Kibdelosporangium</taxon>
    </lineage>
</organism>
<keyword evidence="1" id="KW-0677">Repeat</keyword>
<evidence type="ECO:0000256" key="1">
    <source>
        <dbReference type="ARBA" id="ARBA00022737"/>
    </source>
</evidence>
<reference evidence="2 3" key="1">
    <citation type="submission" date="2021-03" db="EMBL/GenBank/DDBJ databases">
        <title>Sequencing the genomes of 1000 actinobacteria strains.</title>
        <authorList>
            <person name="Klenk H.-P."/>
        </authorList>
    </citation>
    <scope>NUCLEOTIDE SEQUENCE [LARGE SCALE GENOMIC DNA]</scope>
    <source>
        <strain evidence="2 3">DSM 46670</strain>
    </source>
</reference>
<evidence type="ECO:0000313" key="3">
    <source>
        <dbReference type="Proteomes" id="UP001519332"/>
    </source>
</evidence>
<dbReference type="InterPro" id="IPR011989">
    <property type="entry name" value="ARM-like"/>
</dbReference>